<comment type="caution">
    <text evidence="3">The sequence shown here is derived from an EMBL/GenBank/DDBJ whole genome shotgun (WGS) entry which is preliminary data.</text>
</comment>
<feature type="compositionally biased region" description="Basic and acidic residues" evidence="1">
    <location>
        <begin position="266"/>
        <end position="282"/>
    </location>
</feature>
<evidence type="ECO:0000256" key="1">
    <source>
        <dbReference type="SAM" id="MobiDB-lite"/>
    </source>
</evidence>
<sequence>MARPDLAARLDQAEQDVADEVRQVLDEVAAEISRELATAMEIVAARFSLSAIGRMWRARMPRLVRRLLGVAEQAAQQAATDSGQTLPDGWTDLPERHDQGDELPASLGSYVTDTEHLLRAVGDRLTAAAVAELAAGLDAGEDIPALRARLREAFSREGAELGEMREERIARTEATRAWNAATLAAGQALTAPDRPLVKQWVTRHDARVRHAHNDVDGALRLVDEAFTVGGLPMRYPGDPLAPAALTVNCRCVLRLAPEQRTASVGVKDRPRPSVSESKADRVRRQIGDRMGLPASLLVGPADRRPAPTLTAAATTHTGAMIALIPAEEDAQRLALEDGELADELHCTLMFLGDADDWSSEQRVSLAESVTDYAQTAPIAAHVFGAAHWNPHGDEPVWVWSVGDDRDNRDPDALTLQDMRYAAAYAVFDALEPLPEIPDQHSSWHPHVTAIYSADTDRFADLIDRVGPIRFDRLRVAFAGEHVDIPLALAQEEPMADSIQAEAVEPAPPPVRTWTTPDDSALAYEGRRTGDGRIFAEGALRWDTGPWPLNYADRLGQAHEGARLAGAIAELGRDGDRLTGRGPMYPTTEAGWEVCSLLDQQPPAALGVSVDLDDVSIQVVDNTATDGDDEDEPLMLAASFASASIIRLDDGAWQITAQTRPEVTASGVELTHSTRTISVFTSSGGAISRATARQVFGAQLTAAADDPDPEDGVVVHEETAGDYLLRITDARVRGATLVSIPAFADARIVLDPPEQMASAPAVAAASGDEHDQVVAYVCSSPTPVTAREVSEALGLDPAAVHSHFARALEAGRIVRIARGQYVGASTLPEGDIAASSELTDEQRAAVEALDARYEQHGAQLVASALRVVQAREPFPAAWFREPTEEELPPDSGGVHVVDGRAYGWVAQAGVPHELHGRKVTIEKLAKRGIDTSYFLRTKLQLDDGSTVAVGPMTMNVGHHRDGFECETDVCQFDDSRTVGAVVTVGINERGMWFSGAAGEWLSAWDSLVYRACQPSYHMTQARDGSWQLKAVLSVPSPGHPSRLAASAQQPGLEQVAAVIDRSNIAITAAAAALEEPATADTGPEPVHERTVESPATDVGALATVLADPDALDGLAAALERRLSERAAARAEAEQLATLLDEPTTATTGGN</sequence>
<feature type="domain" description="Phage head morphogenesis" evidence="2">
    <location>
        <begin position="132"/>
        <end position="253"/>
    </location>
</feature>
<dbReference type="InterPro" id="IPR006528">
    <property type="entry name" value="Phage_head_morphogenesis_dom"/>
</dbReference>
<gene>
    <name evidence="3" type="ORF">AQJ30_15470</name>
</gene>
<dbReference type="STRING" id="68231.AQJ30_15470"/>
<dbReference type="Gene3D" id="3.90.1140.10">
    <property type="entry name" value="Cyclic phosphodiesterase"/>
    <property type="match status" value="1"/>
</dbReference>
<keyword evidence="4" id="KW-1185">Reference proteome</keyword>
<proteinExistence type="predicted"/>
<protein>
    <recommendedName>
        <fullName evidence="2">Phage head morphogenesis domain-containing protein</fullName>
    </recommendedName>
</protein>
<dbReference type="Proteomes" id="UP000053271">
    <property type="component" value="Unassembled WGS sequence"/>
</dbReference>
<accession>A0A101QXC2</accession>
<reference evidence="3 4" key="1">
    <citation type="submission" date="2015-10" db="EMBL/GenBank/DDBJ databases">
        <title>Draft genome sequence of Streptomyces longwoodensis DSM 41677, type strain for the species Streptomyces longwoodensis.</title>
        <authorList>
            <person name="Ruckert C."/>
            <person name="Winkler A."/>
            <person name="Kalinowski J."/>
            <person name="Kampfer P."/>
            <person name="Glaeser S."/>
        </authorList>
    </citation>
    <scope>NUCLEOTIDE SEQUENCE [LARGE SCALE GENOMIC DNA]</scope>
    <source>
        <strain evidence="3 4">DSM 41677</strain>
    </source>
</reference>
<evidence type="ECO:0000259" key="2">
    <source>
        <dbReference type="Pfam" id="PF04233"/>
    </source>
</evidence>
<dbReference type="GeneID" id="91426000"/>
<dbReference type="EMBL" id="LMWS01000018">
    <property type="protein sequence ID" value="KUN37682.1"/>
    <property type="molecule type" value="Genomic_DNA"/>
</dbReference>
<dbReference type="AlphaFoldDB" id="A0A101QXC2"/>
<feature type="region of interest" description="Disordered" evidence="1">
    <location>
        <begin position="263"/>
        <end position="282"/>
    </location>
</feature>
<dbReference type="RefSeq" id="WP_067233764.1">
    <property type="nucleotide sequence ID" value="NZ_KQ948553.1"/>
</dbReference>
<dbReference type="Pfam" id="PF04233">
    <property type="entry name" value="Phage_Mu_F"/>
    <property type="match status" value="1"/>
</dbReference>
<feature type="region of interest" description="Disordered" evidence="1">
    <location>
        <begin position="1074"/>
        <end position="1094"/>
    </location>
</feature>
<name>A0A101QXC2_9ACTN</name>
<dbReference type="InterPro" id="IPR009097">
    <property type="entry name" value="Cyclic_Pdiesterase"/>
</dbReference>
<evidence type="ECO:0000313" key="4">
    <source>
        <dbReference type="Proteomes" id="UP000053271"/>
    </source>
</evidence>
<organism evidence="3 4">
    <name type="scientific">Streptomyces longwoodensis</name>
    <dbReference type="NCBI Taxonomy" id="68231"/>
    <lineage>
        <taxon>Bacteria</taxon>
        <taxon>Bacillati</taxon>
        <taxon>Actinomycetota</taxon>
        <taxon>Actinomycetes</taxon>
        <taxon>Kitasatosporales</taxon>
        <taxon>Streptomycetaceae</taxon>
        <taxon>Streptomyces</taxon>
    </lineage>
</organism>
<evidence type="ECO:0000313" key="3">
    <source>
        <dbReference type="EMBL" id="KUN37682.1"/>
    </source>
</evidence>
<dbReference type="SUPFAM" id="SSF55144">
    <property type="entry name" value="LigT-like"/>
    <property type="match status" value="1"/>
</dbReference>